<organism evidence="2 3">
    <name type="scientific">Wuchereria bancrofti</name>
    <dbReference type="NCBI Taxonomy" id="6293"/>
    <lineage>
        <taxon>Eukaryota</taxon>
        <taxon>Metazoa</taxon>
        <taxon>Ecdysozoa</taxon>
        <taxon>Nematoda</taxon>
        <taxon>Chromadorea</taxon>
        <taxon>Rhabditida</taxon>
        <taxon>Spirurina</taxon>
        <taxon>Spiruromorpha</taxon>
        <taxon>Filarioidea</taxon>
        <taxon>Onchocercidae</taxon>
        <taxon>Wuchereria</taxon>
    </lineage>
</organism>
<accession>A0A3P7DN27</accession>
<dbReference type="AlphaFoldDB" id="A0A3P7DN27"/>
<keyword evidence="3" id="KW-1185">Reference proteome</keyword>
<dbReference type="InParanoid" id="A0A3P7DN27"/>
<sequence>MIQRCTGLMASRHARKFYSRKACYRNRNAKQDGNTGRIPRETKNTASQMTPREKNLFLLSCEFHDHTAFNGMLDLYTDTRRKEQNRRKKQKEELEPLEMLLNLECCLTIAPLSSVQLENIRIFIFPIIIMSREMSQFLIEIGL</sequence>
<proteinExistence type="predicted"/>
<reference evidence="2 3" key="1">
    <citation type="submission" date="2018-11" db="EMBL/GenBank/DDBJ databases">
        <authorList>
            <consortium name="Pathogen Informatics"/>
        </authorList>
    </citation>
    <scope>NUCLEOTIDE SEQUENCE [LARGE SCALE GENOMIC DNA]</scope>
</reference>
<dbReference type="EMBL" id="UYWW01002035">
    <property type="protein sequence ID" value="VDM11310.1"/>
    <property type="molecule type" value="Genomic_DNA"/>
</dbReference>
<feature type="region of interest" description="Disordered" evidence="1">
    <location>
        <begin position="29"/>
        <end position="48"/>
    </location>
</feature>
<dbReference type="Proteomes" id="UP000270924">
    <property type="component" value="Unassembled WGS sequence"/>
</dbReference>
<protein>
    <submittedName>
        <fullName evidence="2">Uncharacterized protein</fullName>
    </submittedName>
</protein>
<evidence type="ECO:0000256" key="1">
    <source>
        <dbReference type="SAM" id="MobiDB-lite"/>
    </source>
</evidence>
<evidence type="ECO:0000313" key="3">
    <source>
        <dbReference type="Proteomes" id="UP000270924"/>
    </source>
</evidence>
<evidence type="ECO:0000313" key="2">
    <source>
        <dbReference type="EMBL" id="VDM11310.1"/>
    </source>
</evidence>
<name>A0A3P7DN27_WUCBA</name>
<gene>
    <name evidence="2" type="ORF">WBA_LOCUS4696</name>
</gene>